<dbReference type="InterPro" id="IPR036397">
    <property type="entry name" value="RNaseH_sf"/>
</dbReference>
<dbReference type="EMBL" id="UZAU01000157">
    <property type="status" value="NOT_ANNOTATED_CDS"/>
    <property type="molecule type" value="Genomic_DNA"/>
</dbReference>
<feature type="domain" description="RNase H type-1" evidence="1">
    <location>
        <begin position="325"/>
        <end position="432"/>
    </location>
</feature>
<dbReference type="AlphaFoldDB" id="A0A803NS66"/>
<name>A0A803NS66_CANSA</name>
<dbReference type="Proteomes" id="UP000596661">
    <property type="component" value="Chromosome 2"/>
</dbReference>
<dbReference type="Pfam" id="PF13456">
    <property type="entry name" value="RVT_3"/>
    <property type="match status" value="1"/>
</dbReference>
<accession>A0A803NS66</accession>
<dbReference type="InterPro" id="IPR053151">
    <property type="entry name" value="RNase_H-like"/>
</dbReference>
<evidence type="ECO:0000313" key="3">
    <source>
        <dbReference type="EnsemblPlants" id="cds.evm.model.02.1083"/>
    </source>
</evidence>
<dbReference type="InterPro" id="IPR012337">
    <property type="entry name" value="RNaseH-like_sf"/>
</dbReference>
<dbReference type="InterPro" id="IPR026960">
    <property type="entry name" value="RVT-Znf"/>
</dbReference>
<dbReference type="Gene3D" id="3.30.420.10">
    <property type="entry name" value="Ribonuclease H-like superfamily/Ribonuclease H"/>
    <property type="match status" value="1"/>
</dbReference>
<dbReference type="Pfam" id="PF13966">
    <property type="entry name" value="zf-RVT"/>
    <property type="match status" value="1"/>
</dbReference>
<dbReference type="EnsemblPlants" id="evm.model.02.1083">
    <property type="protein sequence ID" value="cds.evm.model.02.1083"/>
    <property type="gene ID" value="evm.TU.02.1083"/>
</dbReference>
<dbReference type="OMA" id="WTHTISG"/>
<dbReference type="SUPFAM" id="SSF53098">
    <property type="entry name" value="Ribonuclease H-like"/>
    <property type="match status" value="1"/>
</dbReference>
<dbReference type="PANTHER" id="PTHR47723:SF19">
    <property type="entry name" value="POLYNUCLEOTIDYL TRANSFERASE, RIBONUCLEASE H-LIKE SUPERFAMILY PROTEIN"/>
    <property type="match status" value="1"/>
</dbReference>
<sequence length="461" mass="52504">MAAQFWWGSSEKDANIPWCKWSTLCKHKEQGGLGFRDLGLFNQALLAKQIWRCVRYPNSLCSKVLKLGVGKKIIQKGYRWRIGNGNSVRVLEDPWLPKPVTFKVYDKPSLLDQLYVVDLKKGNGEWDAEFIRAVFNPTDVELILSMATSEWEIEDKILWHYSKNGEYSFRSGYRMAAALQVHDIQSNTEATEKWWRQLWKLKILPKVKHFVWKMAHSWIPTNSALAHWKIHVEPYCIRCSSGAYENVFHALWGCRVNCDVWKLTGFHGRIKRQGKEDVLAFLMECAEERWGSKRSCCWWPPVRGSFKINVDQSQSGWVGVWLVSASVVRDHDGRVCVAAATVVRKEYSPLQAELAAILAGLQTGIQRRLPSFTMETDCLQAVNLVLQDEDGCRDVDGLIAHIKCLLQDVRVSGISFVYREANQVAHVLANEALTNKASVMWVGVVPPCASQAVRLDSPNPL</sequence>
<dbReference type="GO" id="GO:0003676">
    <property type="term" value="F:nucleic acid binding"/>
    <property type="evidence" value="ECO:0007669"/>
    <property type="project" value="InterPro"/>
</dbReference>
<evidence type="ECO:0000259" key="2">
    <source>
        <dbReference type="Pfam" id="PF13966"/>
    </source>
</evidence>
<dbReference type="InterPro" id="IPR044730">
    <property type="entry name" value="RNase_H-like_dom_plant"/>
</dbReference>
<evidence type="ECO:0000259" key="1">
    <source>
        <dbReference type="Pfam" id="PF13456"/>
    </source>
</evidence>
<dbReference type="InterPro" id="IPR002156">
    <property type="entry name" value="RNaseH_domain"/>
</dbReference>
<evidence type="ECO:0008006" key="5">
    <source>
        <dbReference type="Google" id="ProtNLM"/>
    </source>
</evidence>
<dbReference type="PANTHER" id="PTHR47723">
    <property type="entry name" value="OS05G0353850 PROTEIN"/>
    <property type="match status" value="1"/>
</dbReference>
<organism evidence="3 4">
    <name type="scientific">Cannabis sativa</name>
    <name type="common">Hemp</name>
    <name type="synonym">Marijuana</name>
    <dbReference type="NCBI Taxonomy" id="3483"/>
    <lineage>
        <taxon>Eukaryota</taxon>
        <taxon>Viridiplantae</taxon>
        <taxon>Streptophyta</taxon>
        <taxon>Embryophyta</taxon>
        <taxon>Tracheophyta</taxon>
        <taxon>Spermatophyta</taxon>
        <taxon>Magnoliopsida</taxon>
        <taxon>eudicotyledons</taxon>
        <taxon>Gunneridae</taxon>
        <taxon>Pentapetalae</taxon>
        <taxon>rosids</taxon>
        <taxon>fabids</taxon>
        <taxon>Rosales</taxon>
        <taxon>Cannabaceae</taxon>
        <taxon>Cannabis</taxon>
    </lineage>
</organism>
<feature type="domain" description="Reverse transcriptase zinc-binding" evidence="2">
    <location>
        <begin position="183"/>
        <end position="261"/>
    </location>
</feature>
<reference evidence="3" key="2">
    <citation type="submission" date="2021-03" db="UniProtKB">
        <authorList>
            <consortium name="EnsemblPlants"/>
        </authorList>
    </citation>
    <scope>IDENTIFICATION</scope>
</reference>
<evidence type="ECO:0000313" key="4">
    <source>
        <dbReference type="Proteomes" id="UP000596661"/>
    </source>
</evidence>
<proteinExistence type="predicted"/>
<reference evidence="3" key="1">
    <citation type="submission" date="2018-11" db="EMBL/GenBank/DDBJ databases">
        <authorList>
            <person name="Grassa J C."/>
        </authorList>
    </citation>
    <scope>NUCLEOTIDE SEQUENCE [LARGE SCALE GENOMIC DNA]</scope>
</reference>
<keyword evidence="4" id="KW-1185">Reference proteome</keyword>
<dbReference type="Gramene" id="evm.model.02.1083">
    <property type="protein sequence ID" value="cds.evm.model.02.1083"/>
    <property type="gene ID" value="evm.TU.02.1083"/>
</dbReference>
<protein>
    <recommendedName>
        <fullName evidence="5">RNase H type-1 domain-containing protein</fullName>
    </recommendedName>
</protein>
<dbReference type="CDD" id="cd06222">
    <property type="entry name" value="RNase_H_like"/>
    <property type="match status" value="1"/>
</dbReference>
<dbReference type="GO" id="GO:0004523">
    <property type="term" value="F:RNA-DNA hybrid ribonuclease activity"/>
    <property type="evidence" value="ECO:0007669"/>
    <property type="project" value="InterPro"/>
</dbReference>